<evidence type="ECO:0000256" key="1">
    <source>
        <dbReference type="ARBA" id="ARBA00022618"/>
    </source>
</evidence>
<dbReference type="EMBL" id="OU892278">
    <property type="protein sequence ID" value="CAG9765542.1"/>
    <property type="molecule type" value="Genomic_DNA"/>
</dbReference>
<keyword evidence="8" id="KW-1185">Reference proteome</keyword>
<keyword evidence="3" id="KW-0131">Cell cycle</keyword>
<protein>
    <recommendedName>
        <fullName evidence="9">Cyclin A</fullName>
    </recommendedName>
</protein>
<dbReference type="PROSITE" id="PS00292">
    <property type="entry name" value="CYCLINS"/>
    <property type="match status" value="1"/>
</dbReference>
<gene>
    <name evidence="7" type="ORF">CEUTPL_LOCUS6147</name>
</gene>
<dbReference type="AlphaFoldDB" id="A0A9N9MIK8"/>
<dbReference type="OrthoDB" id="5590282at2759"/>
<sequence length="451" mass="52059">MATIRIHEDQENQRREPLRVKKMQNAMGISNGNGGKQQQPQKRAVLGQIQANVLDNNVQAFKPKLQSLATEPATTSNQDKENWQQNLKKSIVNPIIPIAKFEAFKVYEDKEALARVDAYLTSKSTSQVYKGISNERFSNKTEIEKMEHQELVPKEKPRTPSPMSVDKNYENEFMDTMRSSQQTQEGDEYFKMDEYSQDIYWYLHQLEKNNRAKSGYINKQPDISASMRSILVDWLVEVAEEYKLQTETLYLTVNFVDRFLSYMSVVKAKLQLVGTAAMFLAAKLEEIYPPEIGEFVYITDDTYTKGQIIRMEHLIVKVLHCDLACPTPLSFINLISTINNLEDKQKYFAMFLCELSLLEGENFLEFVPSELACAALAIGRLHTVPTASVWSQELQRTTGYKLQDLEDPINFLYSVFKAAPALQQRSIQDKYKSQKYMNVSEMKPKYEQFPF</sequence>
<dbReference type="InterPro" id="IPR013763">
    <property type="entry name" value="Cyclin-like_dom"/>
</dbReference>
<feature type="domain" description="Cyclin-like" evidence="5">
    <location>
        <begin position="330"/>
        <end position="414"/>
    </location>
</feature>
<reference evidence="7" key="1">
    <citation type="submission" date="2022-01" db="EMBL/GenBank/DDBJ databases">
        <authorList>
            <person name="King R."/>
        </authorList>
    </citation>
    <scope>NUCLEOTIDE SEQUENCE</scope>
</reference>
<dbReference type="GO" id="GO:0016538">
    <property type="term" value="F:cyclin-dependent protein serine/threonine kinase regulator activity"/>
    <property type="evidence" value="ECO:0007669"/>
    <property type="project" value="InterPro"/>
</dbReference>
<dbReference type="GO" id="GO:0005634">
    <property type="term" value="C:nucleus"/>
    <property type="evidence" value="ECO:0007669"/>
    <property type="project" value="UniProtKB-ARBA"/>
</dbReference>
<dbReference type="Pfam" id="PF00134">
    <property type="entry name" value="Cyclin_N"/>
    <property type="match status" value="1"/>
</dbReference>
<dbReference type="SMART" id="SM00385">
    <property type="entry name" value="CYCLIN"/>
    <property type="match status" value="2"/>
</dbReference>
<dbReference type="InterPro" id="IPR036915">
    <property type="entry name" value="Cyclin-like_sf"/>
</dbReference>
<feature type="domain" description="Cyclin-like" evidence="5">
    <location>
        <begin position="233"/>
        <end position="317"/>
    </location>
</feature>
<dbReference type="SUPFAM" id="SSF47954">
    <property type="entry name" value="Cyclin-like"/>
    <property type="match status" value="2"/>
</dbReference>
<evidence type="ECO:0000313" key="8">
    <source>
        <dbReference type="Proteomes" id="UP001152799"/>
    </source>
</evidence>
<feature type="domain" description="Cyclin C-terminal" evidence="6">
    <location>
        <begin position="326"/>
        <end position="445"/>
    </location>
</feature>
<organism evidence="7 8">
    <name type="scientific">Ceutorhynchus assimilis</name>
    <name type="common">cabbage seed weevil</name>
    <dbReference type="NCBI Taxonomy" id="467358"/>
    <lineage>
        <taxon>Eukaryota</taxon>
        <taxon>Metazoa</taxon>
        <taxon>Ecdysozoa</taxon>
        <taxon>Arthropoda</taxon>
        <taxon>Hexapoda</taxon>
        <taxon>Insecta</taxon>
        <taxon>Pterygota</taxon>
        <taxon>Neoptera</taxon>
        <taxon>Endopterygota</taxon>
        <taxon>Coleoptera</taxon>
        <taxon>Polyphaga</taxon>
        <taxon>Cucujiformia</taxon>
        <taxon>Curculionidae</taxon>
        <taxon>Ceutorhynchinae</taxon>
        <taxon>Ceutorhynchus</taxon>
    </lineage>
</organism>
<evidence type="ECO:0000259" key="5">
    <source>
        <dbReference type="SMART" id="SM00385"/>
    </source>
</evidence>
<evidence type="ECO:0000256" key="2">
    <source>
        <dbReference type="ARBA" id="ARBA00023127"/>
    </source>
</evidence>
<dbReference type="Proteomes" id="UP001152799">
    <property type="component" value="Chromosome 2"/>
</dbReference>
<evidence type="ECO:0000256" key="3">
    <source>
        <dbReference type="ARBA" id="ARBA00023306"/>
    </source>
</evidence>
<dbReference type="SMART" id="SM01332">
    <property type="entry name" value="Cyclin_C"/>
    <property type="match status" value="1"/>
</dbReference>
<dbReference type="InterPro" id="IPR004367">
    <property type="entry name" value="Cyclin_C-dom"/>
</dbReference>
<evidence type="ECO:0000313" key="7">
    <source>
        <dbReference type="EMBL" id="CAG9765542.1"/>
    </source>
</evidence>
<name>A0A9N9MIK8_9CUCU</name>
<dbReference type="PIRSF" id="PIRSF001771">
    <property type="entry name" value="Cyclin_A_B_D_E"/>
    <property type="match status" value="1"/>
</dbReference>
<dbReference type="InterPro" id="IPR046965">
    <property type="entry name" value="Cyclin_A/B-like"/>
</dbReference>
<dbReference type="FunFam" id="1.10.472.10:FF:000001">
    <property type="entry name" value="G2/mitotic-specific cyclin"/>
    <property type="match status" value="1"/>
</dbReference>
<keyword evidence="1" id="KW-0132">Cell division</keyword>
<keyword evidence="2 4" id="KW-0195">Cyclin</keyword>
<evidence type="ECO:0000256" key="4">
    <source>
        <dbReference type="RuleBase" id="RU000383"/>
    </source>
</evidence>
<dbReference type="InterPro" id="IPR039361">
    <property type="entry name" value="Cyclin"/>
</dbReference>
<dbReference type="CDD" id="cd20504">
    <property type="entry name" value="CYCLIN_CCNA_rpt1"/>
    <property type="match status" value="1"/>
</dbReference>
<dbReference type="Pfam" id="PF02984">
    <property type="entry name" value="Cyclin_C"/>
    <property type="match status" value="1"/>
</dbReference>
<proteinExistence type="inferred from homology"/>
<dbReference type="GO" id="GO:0051301">
    <property type="term" value="P:cell division"/>
    <property type="evidence" value="ECO:0007669"/>
    <property type="project" value="UniProtKB-KW"/>
</dbReference>
<dbReference type="GO" id="GO:0044772">
    <property type="term" value="P:mitotic cell cycle phase transition"/>
    <property type="evidence" value="ECO:0007669"/>
    <property type="project" value="InterPro"/>
</dbReference>
<dbReference type="PANTHER" id="PTHR10177">
    <property type="entry name" value="CYCLINS"/>
    <property type="match status" value="1"/>
</dbReference>
<evidence type="ECO:0008006" key="9">
    <source>
        <dbReference type="Google" id="ProtNLM"/>
    </source>
</evidence>
<evidence type="ECO:0000259" key="6">
    <source>
        <dbReference type="SMART" id="SM01332"/>
    </source>
</evidence>
<comment type="similarity">
    <text evidence="4">Belongs to the cyclin family.</text>
</comment>
<dbReference type="Gene3D" id="1.10.472.10">
    <property type="entry name" value="Cyclin-like"/>
    <property type="match status" value="2"/>
</dbReference>
<dbReference type="InterPro" id="IPR048258">
    <property type="entry name" value="Cyclins_cyclin-box"/>
</dbReference>
<dbReference type="InterPro" id="IPR006671">
    <property type="entry name" value="Cyclin_N"/>
</dbReference>
<accession>A0A9N9MIK8</accession>